<dbReference type="KEGG" id="tsn:W908_04560"/>
<feature type="domain" description="Type IV methyl-directed restriction enzyme EcoKMcrB subunit DNA-binding" evidence="3">
    <location>
        <begin position="24"/>
        <end position="82"/>
    </location>
</feature>
<evidence type="ECO:0000256" key="1">
    <source>
        <dbReference type="ARBA" id="ARBA00023125"/>
    </source>
</evidence>
<dbReference type="GO" id="GO:0003677">
    <property type="term" value="F:DNA binding"/>
    <property type="evidence" value="ECO:0007669"/>
    <property type="project" value="UniProtKB-KW"/>
</dbReference>
<proteinExistence type="predicted"/>
<organism evidence="4 5">
    <name type="scientific">Candidatus Pseudothioglobus singularis PS1</name>
    <dbReference type="NCBI Taxonomy" id="1125411"/>
    <lineage>
        <taxon>Bacteria</taxon>
        <taxon>Pseudomonadati</taxon>
        <taxon>Pseudomonadota</taxon>
        <taxon>Gammaproteobacteria</taxon>
        <taxon>Candidatus Pseudothioglobaceae</taxon>
        <taxon>Candidatus Pseudothioglobus</taxon>
    </lineage>
</organism>
<evidence type="ECO:0000313" key="5">
    <source>
        <dbReference type="Proteomes" id="UP000068905"/>
    </source>
</evidence>
<dbReference type="GO" id="GO:0004519">
    <property type="term" value="F:endonuclease activity"/>
    <property type="evidence" value="ECO:0007669"/>
    <property type="project" value="InterPro"/>
</dbReference>
<keyword evidence="1" id="KW-0238">DNA-binding</keyword>
<dbReference type="Pfam" id="PF01939">
    <property type="entry name" value="NucS_C"/>
    <property type="match status" value="1"/>
</dbReference>
<evidence type="ECO:0000259" key="3">
    <source>
        <dbReference type="Pfam" id="PF12102"/>
    </source>
</evidence>
<dbReference type="Gene3D" id="3.30.920.90">
    <property type="match status" value="1"/>
</dbReference>
<keyword evidence="5" id="KW-1185">Reference proteome</keyword>
<dbReference type="PANTHER" id="PTHR38814:SF1">
    <property type="entry name" value="ENDONUCLEASE NUCS"/>
    <property type="match status" value="1"/>
</dbReference>
<dbReference type="InterPro" id="IPR048301">
    <property type="entry name" value="NucS_C"/>
</dbReference>
<dbReference type="InterPro" id="IPR002793">
    <property type="entry name" value="Endonuclease_NucS"/>
</dbReference>
<gene>
    <name evidence="4" type="ORF">W908_04560</name>
</gene>
<dbReference type="Proteomes" id="UP000068905">
    <property type="component" value="Chromosome"/>
</dbReference>
<dbReference type="CDD" id="cd22341">
    <property type="entry name" value="NucS-like"/>
    <property type="match status" value="1"/>
</dbReference>
<evidence type="ECO:0000259" key="2">
    <source>
        <dbReference type="Pfam" id="PF01939"/>
    </source>
</evidence>
<dbReference type="OrthoDB" id="570199at2"/>
<dbReference type="RefSeq" id="WP_082345015.1">
    <property type="nucleotide sequence ID" value="NZ_CP006911.1"/>
</dbReference>
<sequence length="301" mass="35115">MSIDFLDDFVKQTKTGGQKVKHYPKEYSNLRLRVSFGQGTLSKIPWVQVVAPDVGTSNGYYPVYLFYKQENILILAYGIGESVEADSWNSEIHSSKQRIDEFIDNPFRYGNSYVCEHYEPIVNGEEVNYLRDGKEVSKKQMTEELDSLVDYYKECMDIDLKDETSVISTGLFYMEQQLEDFIIRNWEETELGKKYDLIYEEGELISQQYRTDIGIMDILAKDKKDGSYVVIELKRKQTSDETIGQVTRYMGWIKKKLGDPEVKGIIVAGKFDEKLDYAQEMTPNIEVFLYQVDFKLNEHKR</sequence>
<dbReference type="InterPro" id="IPR021961">
    <property type="entry name" value="McrB_DNA-bd"/>
</dbReference>
<accession>A0A0M4LGQ7</accession>
<feature type="domain" description="Endonuclease NucS C-terminal" evidence="2">
    <location>
        <begin position="193"/>
        <end position="272"/>
    </location>
</feature>
<evidence type="ECO:0000313" key="4">
    <source>
        <dbReference type="EMBL" id="ALE01902.1"/>
    </source>
</evidence>
<dbReference type="InterPro" id="IPR011856">
    <property type="entry name" value="tRNA_endonuc-like_dom_sf"/>
</dbReference>
<name>A0A0M4LGQ7_9GAMM</name>
<dbReference type="Gene3D" id="3.40.1350.10">
    <property type="match status" value="1"/>
</dbReference>
<protein>
    <recommendedName>
        <fullName evidence="6">DUF91 domain-containing protein</fullName>
    </recommendedName>
</protein>
<reference evidence="4 5" key="1">
    <citation type="journal article" date="2015" name="Genome Announc.">
        <title>Genome Sequence of 'Candidatus Thioglobus singularis' Strain PS1, a Mixotroph from the SUP05 Clade of Marine Gammaproteobacteria.</title>
        <authorList>
            <person name="Marshall K.T."/>
            <person name="Morris R.M."/>
        </authorList>
    </citation>
    <scope>NUCLEOTIDE SEQUENCE [LARGE SCALE GENOMIC DNA]</scope>
    <source>
        <strain evidence="4 5">PS1</strain>
    </source>
</reference>
<dbReference type="EMBL" id="CP006911">
    <property type="protein sequence ID" value="ALE01902.1"/>
    <property type="molecule type" value="Genomic_DNA"/>
</dbReference>
<evidence type="ECO:0008006" key="6">
    <source>
        <dbReference type="Google" id="ProtNLM"/>
    </source>
</evidence>
<dbReference type="STRING" id="1125411.W908_04560"/>
<dbReference type="PANTHER" id="PTHR38814">
    <property type="entry name" value="ENDONUCLEASE NUCS"/>
    <property type="match status" value="1"/>
</dbReference>
<dbReference type="AlphaFoldDB" id="A0A0M4LGQ7"/>
<dbReference type="Pfam" id="PF12102">
    <property type="entry name" value="MrcB_N"/>
    <property type="match status" value="1"/>
</dbReference>